<feature type="transmembrane region" description="Helical" evidence="12">
    <location>
        <begin position="250"/>
        <end position="267"/>
    </location>
</feature>
<accession>A0A382GXA2</accession>
<dbReference type="AlphaFoldDB" id="A0A382GXA2"/>
<feature type="transmembrane region" description="Helical" evidence="12">
    <location>
        <begin position="82"/>
        <end position="101"/>
    </location>
</feature>
<evidence type="ECO:0000256" key="10">
    <source>
        <dbReference type="ARBA" id="ARBA00032707"/>
    </source>
</evidence>
<evidence type="ECO:0000256" key="5">
    <source>
        <dbReference type="ARBA" id="ARBA00022475"/>
    </source>
</evidence>
<feature type="transmembrane region" description="Helical" evidence="12">
    <location>
        <begin position="113"/>
        <end position="133"/>
    </location>
</feature>
<feature type="transmembrane region" description="Helical" evidence="12">
    <location>
        <begin position="6"/>
        <end position="29"/>
    </location>
</feature>
<evidence type="ECO:0000256" key="8">
    <source>
        <dbReference type="ARBA" id="ARBA00022989"/>
    </source>
</evidence>
<comment type="similarity">
    <text evidence="2">Belongs to the UppP family.</text>
</comment>
<organism evidence="13">
    <name type="scientific">marine metagenome</name>
    <dbReference type="NCBI Taxonomy" id="408172"/>
    <lineage>
        <taxon>unclassified sequences</taxon>
        <taxon>metagenomes</taxon>
        <taxon>ecological metagenomes</taxon>
    </lineage>
</organism>
<proteinExistence type="inferred from homology"/>
<dbReference type="EC" id="3.6.1.27" evidence="3"/>
<dbReference type="Pfam" id="PF02673">
    <property type="entry name" value="BacA"/>
    <property type="match status" value="1"/>
</dbReference>
<reference evidence="13" key="1">
    <citation type="submission" date="2018-05" db="EMBL/GenBank/DDBJ databases">
        <authorList>
            <person name="Lanie J.A."/>
            <person name="Ng W.-L."/>
            <person name="Kazmierczak K.M."/>
            <person name="Andrzejewski T.M."/>
            <person name="Davidsen T.M."/>
            <person name="Wayne K.J."/>
            <person name="Tettelin H."/>
            <person name="Glass J.I."/>
            <person name="Rusch D."/>
            <person name="Podicherti R."/>
            <person name="Tsui H.-C.T."/>
            <person name="Winkler M.E."/>
        </authorList>
    </citation>
    <scope>NUCLEOTIDE SEQUENCE</scope>
</reference>
<dbReference type="InterPro" id="IPR003824">
    <property type="entry name" value="UppP"/>
</dbReference>
<keyword evidence="5" id="KW-1003">Cell membrane</keyword>
<evidence type="ECO:0000256" key="6">
    <source>
        <dbReference type="ARBA" id="ARBA00022692"/>
    </source>
</evidence>
<comment type="subcellular location">
    <subcellularLocation>
        <location evidence="1">Cell membrane</location>
        <topology evidence="1">Multi-pass membrane protein</topology>
    </subcellularLocation>
</comment>
<evidence type="ECO:0000313" key="13">
    <source>
        <dbReference type="EMBL" id="SVB79680.1"/>
    </source>
</evidence>
<evidence type="ECO:0000256" key="7">
    <source>
        <dbReference type="ARBA" id="ARBA00022801"/>
    </source>
</evidence>
<evidence type="ECO:0000256" key="9">
    <source>
        <dbReference type="ARBA" id="ARBA00023136"/>
    </source>
</evidence>
<evidence type="ECO:0000256" key="1">
    <source>
        <dbReference type="ARBA" id="ARBA00004651"/>
    </source>
</evidence>
<keyword evidence="8 12" id="KW-1133">Transmembrane helix</keyword>
<dbReference type="PANTHER" id="PTHR30622:SF4">
    <property type="entry name" value="UNDECAPRENYL-DIPHOSPHATASE"/>
    <property type="match status" value="1"/>
</dbReference>
<name>A0A382GXA2_9ZZZZ</name>
<feature type="transmembrane region" description="Helical" evidence="12">
    <location>
        <begin position="41"/>
        <end position="59"/>
    </location>
</feature>
<keyword evidence="6 12" id="KW-0812">Transmembrane</keyword>
<keyword evidence="9 12" id="KW-0472">Membrane</keyword>
<evidence type="ECO:0000256" key="11">
    <source>
        <dbReference type="ARBA" id="ARBA00047594"/>
    </source>
</evidence>
<feature type="transmembrane region" description="Helical" evidence="12">
    <location>
        <begin position="184"/>
        <end position="202"/>
    </location>
</feature>
<gene>
    <name evidence="13" type="ORF">METZ01_LOCUS232534</name>
</gene>
<keyword evidence="7" id="KW-0378">Hydrolase</keyword>
<dbReference type="GO" id="GO:0005886">
    <property type="term" value="C:plasma membrane"/>
    <property type="evidence" value="ECO:0007669"/>
    <property type="project" value="UniProtKB-SubCell"/>
</dbReference>
<evidence type="ECO:0000256" key="4">
    <source>
        <dbReference type="ARBA" id="ARBA00021581"/>
    </source>
</evidence>
<evidence type="ECO:0000256" key="12">
    <source>
        <dbReference type="SAM" id="Phobius"/>
    </source>
</evidence>
<dbReference type="GO" id="GO:0050380">
    <property type="term" value="F:undecaprenyl-diphosphatase activity"/>
    <property type="evidence" value="ECO:0007669"/>
    <property type="project" value="UniProtKB-EC"/>
</dbReference>
<protein>
    <recommendedName>
        <fullName evidence="4">Undecaprenyl-diphosphatase</fullName>
        <ecNumber evidence="3">3.6.1.27</ecNumber>
    </recommendedName>
    <alternativeName>
        <fullName evidence="10">Undecaprenyl pyrophosphate phosphatase</fullName>
    </alternativeName>
</protein>
<evidence type="ECO:0000256" key="2">
    <source>
        <dbReference type="ARBA" id="ARBA00010621"/>
    </source>
</evidence>
<sequence length="268" mass="29500">MDYFQIILLGIIQGLTEFFPVSSSGHLILVPRLFGFEDQGLAVDAILHLGTLLAIVIYFRKDLLRLLFALFNRGNDPEYHKLAWYIGWASFPAGIIGLLMGDMIEQHLRNPTFVAWNLIFWSFVFLAAQRYSAVQVSTESDVSRMTLGQVFFIGCAQAIALLPGTSRSGITITGGLFTKLSPTAAVRFSFLLGAPIILAAGAKKMLDYISDPELMTQLSISQLGVGLFVSFAVGYLAIKLLLGIVSRLGLMPFIIYRVLLAISILIFL</sequence>
<feature type="transmembrane region" description="Helical" evidence="12">
    <location>
        <begin position="214"/>
        <end position="238"/>
    </location>
</feature>
<dbReference type="HAMAP" id="MF_01006">
    <property type="entry name" value="Undec_diphosphatase"/>
    <property type="match status" value="1"/>
</dbReference>
<feature type="transmembrane region" description="Helical" evidence="12">
    <location>
        <begin position="145"/>
        <end position="163"/>
    </location>
</feature>
<evidence type="ECO:0000256" key="3">
    <source>
        <dbReference type="ARBA" id="ARBA00012374"/>
    </source>
</evidence>
<dbReference type="PANTHER" id="PTHR30622">
    <property type="entry name" value="UNDECAPRENYL-DIPHOSPHATASE"/>
    <property type="match status" value="1"/>
</dbReference>
<comment type="catalytic activity">
    <reaction evidence="11">
        <text>di-trans,octa-cis-undecaprenyl diphosphate + H2O = di-trans,octa-cis-undecaprenyl phosphate + phosphate + H(+)</text>
        <dbReference type="Rhea" id="RHEA:28094"/>
        <dbReference type="ChEBI" id="CHEBI:15377"/>
        <dbReference type="ChEBI" id="CHEBI:15378"/>
        <dbReference type="ChEBI" id="CHEBI:43474"/>
        <dbReference type="ChEBI" id="CHEBI:58405"/>
        <dbReference type="ChEBI" id="CHEBI:60392"/>
        <dbReference type="EC" id="3.6.1.27"/>
    </reaction>
</comment>
<dbReference type="EMBL" id="UINC01057961">
    <property type="protein sequence ID" value="SVB79680.1"/>
    <property type="molecule type" value="Genomic_DNA"/>
</dbReference>